<protein>
    <submittedName>
        <fullName evidence="5">Alpha-L-fucosidase</fullName>
        <ecNumber evidence="5">3.2.1.51</ecNumber>
    </submittedName>
</protein>
<feature type="chain" id="PRO_5003186984" evidence="1">
    <location>
        <begin position="19"/>
        <end position="805"/>
    </location>
</feature>
<name>E4RWC6_LEAB4</name>
<dbReference type="EC" id="3.2.1.51" evidence="5"/>
<organism evidence="5 6">
    <name type="scientific">Leadbetterella byssophila (strain DSM 17132 / JCM 16389 / KACC 11308 / NBRC 106382 / 4M15)</name>
    <dbReference type="NCBI Taxonomy" id="649349"/>
    <lineage>
        <taxon>Bacteria</taxon>
        <taxon>Pseudomonadati</taxon>
        <taxon>Bacteroidota</taxon>
        <taxon>Cytophagia</taxon>
        <taxon>Cytophagales</taxon>
        <taxon>Leadbetterellaceae</taxon>
        <taxon>Leadbetterella</taxon>
    </lineage>
</organism>
<reference evidence="5 6" key="2">
    <citation type="journal article" date="2011" name="Stand. Genomic Sci.">
        <title>Complete genome sequence of Leadbetterella byssophila type strain (4M15).</title>
        <authorList>
            <person name="Abt B."/>
            <person name="Teshima H."/>
            <person name="Lucas S."/>
            <person name="Lapidus A."/>
            <person name="Del Rio T.G."/>
            <person name="Nolan M."/>
            <person name="Tice H."/>
            <person name="Cheng J.F."/>
            <person name="Pitluck S."/>
            <person name="Liolios K."/>
            <person name="Pagani I."/>
            <person name="Ivanova N."/>
            <person name="Mavromatis K."/>
            <person name="Pati A."/>
            <person name="Tapia R."/>
            <person name="Han C."/>
            <person name="Goodwin L."/>
            <person name="Chen A."/>
            <person name="Palaniappan K."/>
            <person name="Land M."/>
            <person name="Hauser L."/>
            <person name="Chang Y.J."/>
            <person name="Jeffries C.D."/>
            <person name="Rohde M."/>
            <person name="Goker M."/>
            <person name="Tindall B.J."/>
            <person name="Detter J.C."/>
            <person name="Woyke T."/>
            <person name="Bristow J."/>
            <person name="Eisen J.A."/>
            <person name="Markowitz V."/>
            <person name="Hugenholtz P."/>
            <person name="Klenk H.P."/>
            <person name="Kyrpides N.C."/>
        </authorList>
    </citation>
    <scope>NUCLEOTIDE SEQUENCE [LARGE SCALE GENOMIC DNA]</scope>
    <source>
        <strain evidence="6">DSM 17132 / JCM 16389 / KACC 11308 / NBRC 106382 / 4M15</strain>
    </source>
</reference>
<keyword evidence="5" id="KW-0378">Hydrolase</keyword>
<dbReference type="InterPro" id="IPR012341">
    <property type="entry name" value="6hp_glycosidase-like_sf"/>
</dbReference>
<dbReference type="PANTHER" id="PTHR31084">
    <property type="entry name" value="ALPHA-L-FUCOSIDASE 2"/>
    <property type="match status" value="1"/>
</dbReference>
<dbReference type="CAZy" id="GH95">
    <property type="family name" value="Glycoside Hydrolase Family 95"/>
</dbReference>
<keyword evidence="5" id="KW-0326">Glycosidase</keyword>
<dbReference type="Proteomes" id="UP000007435">
    <property type="component" value="Chromosome"/>
</dbReference>
<dbReference type="InterPro" id="IPR054363">
    <property type="entry name" value="GH95_cat"/>
</dbReference>
<dbReference type="SUPFAM" id="SSF48208">
    <property type="entry name" value="Six-hairpin glycosidases"/>
    <property type="match status" value="1"/>
</dbReference>
<evidence type="ECO:0000259" key="2">
    <source>
        <dbReference type="Pfam" id="PF14498"/>
    </source>
</evidence>
<dbReference type="AlphaFoldDB" id="E4RWC6"/>
<accession>E4RWC6</accession>
<feature type="domain" description="Alpha fucosidase A-like C-terminal" evidence="3">
    <location>
        <begin position="687"/>
        <end position="751"/>
    </location>
</feature>
<dbReference type="HOGENOM" id="CLU_004617_2_2_10"/>
<dbReference type="STRING" id="649349.Lbys_2323"/>
<dbReference type="InterPro" id="IPR027414">
    <property type="entry name" value="GH95_N_dom"/>
</dbReference>
<dbReference type="KEGG" id="lby:Lbys_2323"/>
<feature type="domain" description="Glycosyl hydrolase family 95 N-terminal" evidence="2">
    <location>
        <begin position="23"/>
        <end position="259"/>
    </location>
</feature>
<dbReference type="PANTHER" id="PTHR31084:SF0">
    <property type="entry name" value="ALPHA-L-FUCOSIDASE 2"/>
    <property type="match status" value="1"/>
</dbReference>
<dbReference type="InterPro" id="IPR008928">
    <property type="entry name" value="6-hairpin_glycosidase_sf"/>
</dbReference>
<sequence length="805" mass="90875">MKRVIVVFFLFVSSLSFAQEYKMWYQNPAGKVWEKALPVGNGFIGGMVYGNTEEERIDLNETSFWSGGPYATSPTLNRDSLEKLRSLVFSEKYKEAENMANRVLFSHGSHGQMFLPIGSLILKFPGQKEATSYYRELDLSKAVASTRFSVGKQNYEREVFTPLQEKVLVMKLSSTEAMNVEVLYRTPLPEGRVVQVQGNELQIGGRNIAHEGSEGALRFHGIIHVKQSGGNSSRTDSSLIISNAKELVLYVSLATNYQSYQDVSGDEKALARARLTSALKSPYTELKRKHIEKYQSLYNRVELTLGSDRREPTDIRLEKFREGNDPGFAALYFQFGRYLLISSSQPGGQPANLQGIWNASIRPPWDSKYTININTEMNYWPAERTNLSEMHKPLFEMVKDLTKTGAVTAKRLYGAGGWVAHHNTDLWRLTWPVDAAFYGLWPSGGAWLSQHIWEHYQYTGNLHFLKENQEVLFGAARFYVDILQKHPKYPYLVINPSTSPENAPEAHQRSSLSAGVTMDNQLAFDVFQNAIWASKILGVKTQFSDSLKQLLKQLPPMHIGKHGQLQEWLDDVDSPQDKHRHVSHLYGLFPSSQISPYRHPALFSAARTTLEHRGDVSTGWSMGWKVNWWARLKDGDHAYLLIENQLTPLGKNKDGGGTYPNLFDAHPPFQIDGNFGCTAGIAEMLVQSADGAVEVLPALPSRWAEGKVKGLKCLGGFEIEELVWEKGQLKRLVVKSHLGGNLRLRLPRAWTKGVEAKGENPNPFFFVPEIGEPVVSSEAQIHLPQIRSTYLYDLKTEKGRRYVIE</sequence>
<reference key="1">
    <citation type="submission" date="2010-11" db="EMBL/GenBank/DDBJ databases">
        <title>The complete genome of Leadbetterella byssophila DSM 17132.</title>
        <authorList>
            <consortium name="US DOE Joint Genome Institute (JGI-PGF)"/>
            <person name="Lucas S."/>
            <person name="Copeland A."/>
            <person name="Lapidus A."/>
            <person name="Glavina del Rio T."/>
            <person name="Dalin E."/>
            <person name="Tice H."/>
            <person name="Bruce D."/>
            <person name="Goodwin L."/>
            <person name="Pitluck S."/>
            <person name="Kyrpides N."/>
            <person name="Mavromatis K."/>
            <person name="Ivanova N."/>
            <person name="Teshima H."/>
            <person name="Brettin T."/>
            <person name="Detter J.C."/>
            <person name="Han C."/>
            <person name="Tapia R."/>
            <person name="Land M."/>
            <person name="Hauser L."/>
            <person name="Markowitz V."/>
            <person name="Cheng J.-F."/>
            <person name="Hugenholtz P."/>
            <person name="Woyke T."/>
            <person name="Wu D."/>
            <person name="Tindall B."/>
            <person name="Pomrenke H.G."/>
            <person name="Brambilla E."/>
            <person name="Klenk H.-P."/>
            <person name="Eisen J.A."/>
        </authorList>
    </citation>
    <scope>NUCLEOTIDE SEQUENCE [LARGE SCALE GENOMIC DNA]</scope>
    <source>
        <strain>DSM 17132</strain>
    </source>
</reference>
<feature type="signal peptide" evidence="1">
    <location>
        <begin position="1"/>
        <end position="18"/>
    </location>
</feature>
<dbReference type="EMBL" id="CP002305">
    <property type="protein sequence ID" value="ADQ17999.1"/>
    <property type="molecule type" value="Genomic_DNA"/>
</dbReference>
<dbReference type="Pfam" id="PF21307">
    <property type="entry name" value="Glyco_hydro_95_C"/>
    <property type="match status" value="1"/>
</dbReference>
<dbReference type="PIRSF" id="PIRSF007663">
    <property type="entry name" value="UCP007663"/>
    <property type="match status" value="1"/>
</dbReference>
<dbReference type="Pfam" id="PF22124">
    <property type="entry name" value="Glyco_hydro_95_cat"/>
    <property type="match status" value="1"/>
</dbReference>
<dbReference type="Gene3D" id="1.50.10.10">
    <property type="match status" value="1"/>
</dbReference>
<feature type="domain" description="Glycosyl hydrolase family 95 catalytic" evidence="4">
    <location>
        <begin position="283"/>
        <end position="685"/>
    </location>
</feature>
<dbReference type="InterPro" id="IPR049053">
    <property type="entry name" value="AFCA-like_C"/>
</dbReference>
<gene>
    <name evidence="5" type="ordered locus">Lbys_2323</name>
</gene>
<dbReference type="RefSeq" id="WP_013409040.1">
    <property type="nucleotide sequence ID" value="NC_014655.1"/>
</dbReference>
<evidence type="ECO:0000259" key="4">
    <source>
        <dbReference type="Pfam" id="PF22124"/>
    </source>
</evidence>
<evidence type="ECO:0000313" key="6">
    <source>
        <dbReference type="Proteomes" id="UP000007435"/>
    </source>
</evidence>
<dbReference type="eggNOG" id="COG1554">
    <property type="taxonomic scope" value="Bacteria"/>
</dbReference>
<keyword evidence="6" id="KW-1185">Reference proteome</keyword>
<dbReference type="GO" id="GO:0004560">
    <property type="term" value="F:alpha-L-fucosidase activity"/>
    <property type="evidence" value="ECO:0007669"/>
    <property type="project" value="UniProtKB-EC"/>
</dbReference>
<evidence type="ECO:0000259" key="3">
    <source>
        <dbReference type="Pfam" id="PF21307"/>
    </source>
</evidence>
<dbReference type="InterPro" id="IPR016518">
    <property type="entry name" value="Alpha-L-fucosidase"/>
</dbReference>
<dbReference type="OrthoDB" id="9802600at2"/>
<dbReference type="GO" id="GO:0005975">
    <property type="term" value="P:carbohydrate metabolic process"/>
    <property type="evidence" value="ECO:0007669"/>
    <property type="project" value="InterPro"/>
</dbReference>
<keyword evidence="1" id="KW-0732">Signal</keyword>
<evidence type="ECO:0000256" key="1">
    <source>
        <dbReference type="SAM" id="SignalP"/>
    </source>
</evidence>
<dbReference type="Pfam" id="PF14498">
    <property type="entry name" value="Glyco_hyd_65N_2"/>
    <property type="match status" value="1"/>
</dbReference>
<proteinExistence type="predicted"/>
<evidence type="ECO:0000313" key="5">
    <source>
        <dbReference type="EMBL" id="ADQ17999.1"/>
    </source>
</evidence>